<evidence type="ECO:0000313" key="3">
    <source>
        <dbReference type="EMBL" id="MPM88254.1"/>
    </source>
</evidence>
<gene>
    <name evidence="3" type="ORF">SDC9_135355</name>
</gene>
<dbReference type="EMBL" id="VSSQ01035903">
    <property type="protein sequence ID" value="MPM88254.1"/>
    <property type="molecule type" value="Genomic_DNA"/>
</dbReference>
<sequence>MDSELKVSTKKITGRRPDLSKEPSVFPVLTEEPSEAVKMQSAAARGSAKWVRVVAWIGTVLVWLPLLLSIVYYVYIAIKQTQYALFYAFLVFTMLRLPILIGGACLFVAAAASKRYPKWIGFTALGVLLLPFIAMFTASGANLTNFASNASTATATPVGIALYLLMYICILALHVLSILLLVKLNPKRKSVTEKTPVNAQ</sequence>
<feature type="transmembrane region" description="Helical" evidence="2">
    <location>
        <begin position="53"/>
        <end position="78"/>
    </location>
</feature>
<comment type="caution">
    <text evidence="3">The sequence shown here is derived from an EMBL/GenBank/DDBJ whole genome shotgun (WGS) entry which is preliminary data.</text>
</comment>
<dbReference type="AlphaFoldDB" id="A0A645DFL9"/>
<evidence type="ECO:0000256" key="2">
    <source>
        <dbReference type="SAM" id="Phobius"/>
    </source>
</evidence>
<feature type="transmembrane region" description="Helical" evidence="2">
    <location>
        <begin position="84"/>
        <end position="112"/>
    </location>
</feature>
<protein>
    <submittedName>
        <fullName evidence="3">Uncharacterized protein</fullName>
    </submittedName>
</protein>
<organism evidence="3">
    <name type="scientific">bioreactor metagenome</name>
    <dbReference type="NCBI Taxonomy" id="1076179"/>
    <lineage>
        <taxon>unclassified sequences</taxon>
        <taxon>metagenomes</taxon>
        <taxon>ecological metagenomes</taxon>
    </lineage>
</organism>
<reference evidence="3" key="1">
    <citation type="submission" date="2019-08" db="EMBL/GenBank/DDBJ databases">
        <authorList>
            <person name="Kucharzyk K."/>
            <person name="Murdoch R.W."/>
            <person name="Higgins S."/>
            <person name="Loffler F."/>
        </authorList>
    </citation>
    <scope>NUCLEOTIDE SEQUENCE</scope>
</reference>
<proteinExistence type="predicted"/>
<keyword evidence="2" id="KW-0472">Membrane</keyword>
<accession>A0A645DFL9</accession>
<name>A0A645DFL9_9ZZZZ</name>
<feature type="transmembrane region" description="Helical" evidence="2">
    <location>
        <begin position="160"/>
        <end position="182"/>
    </location>
</feature>
<feature type="transmembrane region" description="Helical" evidence="2">
    <location>
        <begin position="119"/>
        <end position="140"/>
    </location>
</feature>
<evidence type="ECO:0000256" key="1">
    <source>
        <dbReference type="SAM" id="MobiDB-lite"/>
    </source>
</evidence>
<feature type="region of interest" description="Disordered" evidence="1">
    <location>
        <begin position="1"/>
        <end position="22"/>
    </location>
</feature>
<keyword evidence="2" id="KW-0812">Transmembrane</keyword>
<keyword evidence="2" id="KW-1133">Transmembrane helix</keyword>